<feature type="transmembrane region" description="Helical" evidence="1">
    <location>
        <begin position="38"/>
        <end position="59"/>
    </location>
</feature>
<feature type="transmembrane region" description="Helical" evidence="1">
    <location>
        <begin position="114"/>
        <end position="131"/>
    </location>
</feature>
<dbReference type="PANTHER" id="PTHR37814:SF1">
    <property type="entry name" value="MEMBRANE PROTEIN"/>
    <property type="match status" value="1"/>
</dbReference>
<name>A0A0R3JT98_CALMK</name>
<dbReference type="AlphaFoldDB" id="A0A0R3JT98"/>
<gene>
    <name evidence="2" type="ORF">ABG79_01467</name>
</gene>
<feature type="transmembrane region" description="Helical" evidence="1">
    <location>
        <begin position="138"/>
        <end position="158"/>
    </location>
</feature>
<feature type="transmembrane region" description="Helical" evidence="1">
    <location>
        <begin position="210"/>
        <end position="237"/>
    </location>
</feature>
<evidence type="ECO:0000313" key="2">
    <source>
        <dbReference type="EMBL" id="KRQ86715.1"/>
    </source>
</evidence>
<organism evidence="2 3">
    <name type="scientific">Caloramator mitchellensis</name>
    <dbReference type="NCBI Taxonomy" id="908809"/>
    <lineage>
        <taxon>Bacteria</taxon>
        <taxon>Bacillati</taxon>
        <taxon>Bacillota</taxon>
        <taxon>Clostridia</taxon>
        <taxon>Eubacteriales</taxon>
        <taxon>Clostridiaceae</taxon>
        <taxon>Caloramator</taxon>
    </lineage>
</organism>
<keyword evidence="1" id="KW-1133">Transmembrane helix</keyword>
<reference evidence="2 3" key="1">
    <citation type="submission" date="2015-09" db="EMBL/GenBank/DDBJ databases">
        <title>Draft genome sequence of a Caloramator mitchellensis, a moderate thermophile from the Great Artesian Basin of Australia.</title>
        <authorList>
            <person name="Patel B.K."/>
        </authorList>
    </citation>
    <scope>NUCLEOTIDE SEQUENCE [LARGE SCALE GENOMIC DNA]</scope>
    <source>
        <strain evidence="2 3">VF08</strain>
    </source>
</reference>
<keyword evidence="3" id="KW-1185">Reference proteome</keyword>
<feature type="transmembrane region" description="Helical" evidence="1">
    <location>
        <begin position="257"/>
        <end position="275"/>
    </location>
</feature>
<dbReference type="Proteomes" id="UP000052015">
    <property type="component" value="Unassembled WGS sequence"/>
</dbReference>
<sequence length="348" mass="39409">MKTLKYAFVFVGTIIGAGLASGQEILQFFSMYGKKGILGILICFVLYVFLSQIIIKLSIKYKLKSYSDYLKFVLGKQFGFFSDLIITFFIFSSNVIMISGSATLLYENFGFRKNYAVIFVSLVVLIISLFSTKGLIEINSIIVPFSTLTIILLGYFVLSSEIKTFEEIVEIYKPFKSNWLFSSFIYASFNIMSIIGVFSPIANEEKNKGALIYGSLIGSLLLTIIALIINFSILSYYPQSFSKEIPNIYIAKFYGNILPNLLMIAIWLEMISTEISDIYSLAKRFSGSFNLSYRQIVLIIISVSLPFSFISFSNLIKTIYPVYGLISFILILSSLIKSLILKRHFFLN</sequence>
<feature type="transmembrane region" description="Helical" evidence="1">
    <location>
        <begin position="296"/>
        <end position="316"/>
    </location>
</feature>
<dbReference type="OrthoDB" id="4424890at2"/>
<dbReference type="EMBL" id="LKHP01000007">
    <property type="protein sequence ID" value="KRQ86715.1"/>
    <property type="molecule type" value="Genomic_DNA"/>
</dbReference>
<feature type="transmembrane region" description="Helical" evidence="1">
    <location>
        <begin position="80"/>
        <end position="102"/>
    </location>
</feature>
<comment type="caution">
    <text evidence="2">The sequence shown here is derived from an EMBL/GenBank/DDBJ whole genome shotgun (WGS) entry which is preliminary data.</text>
</comment>
<accession>A0A0R3JT98</accession>
<feature type="transmembrane region" description="Helical" evidence="1">
    <location>
        <begin position="322"/>
        <end position="341"/>
    </location>
</feature>
<dbReference type="PANTHER" id="PTHR37814">
    <property type="entry name" value="CONSERVED MEMBRANE PROTEIN"/>
    <property type="match status" value="1"/>
</dbReference>
<keyword evidence="1" id="KW-0812">Transmembrane</keyword>
<evidence type="ECO:0008006" key="4">
    <source>
        <dbReference type="Google" id="ProtNLM"/>
    </source>
</evidence>
<proteinExistence type="predicted"/>
<protein>
    <recommendedName>
        <fullName evidence="4">Transporter</fullName>
    </recommendedName>
</protein>
<feature type="transmembrane region" description="Helical" evidence="1">
    <location>
        <begin position="178"/>
        <end position="198"/>
    </location>
</feature>
<dbReference type="InterPro" id="IPR038728">
    <property type="entry name" value="YkvI-like"/>
</dbReference>
<keyword evidence="1" id="KW-0472">Membrane</keyword>
<dbReference type="STRING" id="908809.ABG79_01467"/>
<dbReference type="RefSeq" id="WP_057978642.1">
    <property type="nucleotide sequence ID" value="NZ_LKHP01000007.1"/>
</dbReference>
<evidence type="ECO:0000313" key="3">
    <source>
        <dbReference type="Proteomes" id="UP000052015"/>
    </source>
</evidence>
<evidence type="ECO:0000256" key="1">
    <source>
        <dbReference type="SAM" id="Phobius"/>
    </source>
</evidence>